<dbReference type="SUPFAM" id="SSF51735">
    <property type="entry name" value="NAD(P)-binding Rossmann-fold domains"/>
    <property type="match status" value="1"/>
</dbReference>
<dbReference type="STRING" id="1514971.AUR64_18225"/>
<dbReference type="PANTHER" id="PTHR43355:SF2">
    <property type="entry name" value="FLAVIN REDUCTASE (NADPH)"/>
    <property type="match status" value="1"/>
</dbReference>
<protein>
    <recommendedName>
        <fullName evidence="1">NAD(P)-binding domain-containing protein</fullName>
    </recommendedName>
</protein>
<evidence type="ECO:0000313" key="3">
    <source>
        <dbReference type="Proteomes" id="UP000054387"/>
    </source>
</evidence>
<accession>A0A0W1R5B7</accession>
<dbReference type="Gene3D" id="3.40.50.720">
    <property type="entry name" value="NAD(P)-binding Rossmann-like Domain"/>
    <property type="match status" value="1"/>
</dbReference>
<proteinExistence type="predicted"/>
<dbReference type="AlphaFoldDB" id="A0A0W1R5B7"/>
<dbReference type="InterPro" id="IPR051606">
    <property type="entry name" value="Polyketide_Oxido-like"/>
</dbReference>
<reference evidence="2 3" key="1">
    <citation type="submission" date="2015-12" db="EMBL/GenBank/DDBJ databases">
        <title>Haloprofundus marisrubri gen. nov., sp. nov., an extremely halophilic archaeon isolated from the Discovery deep brine-seawater interface in the Red Sea.</title>
        <authorList>
            <person name="Zhang G."/>
            <person name="Stingl U."/>
            <person name="Rashid M."/>
        </authorList>
    </citation>
    <scope>NUCLEOTIDE SEQUENCE [LARGE SCALE GENOMIC DNA]</scope>
    <source>
        <strain evidence="2 3">SB9</strain>
    </source>
</reference>
<evidence type="ECO:0000313" key="2">
    <source>
        <dbReference type="EMBL" id="KTG08606.1"/>
    </source>
</evidence>
<name>A0A0W1R5B7_9EURY</name>
<dbReference type="Proteomes" id="UP000054387">
    <property type="component" value="Unassembled WGS sequence"/>
</dbReference>
<dbReference type="InterPro" id="IPR016040">
    <property type="entry name" value="NAD(P)-bd_dom"/>
</dbReference>
<dbReference type="CDD" id="cd05244">
    <property type="entry name" value="BVR-B_like_SDR_a"/>
    <property type="match status" value="1"/>
</dbReference>
<dbReference type="InterPro" id="IPR036291">
    <property type="entry name" value="NAD(P)-bd_dom_sf"/>
</dbReference>
<comment type="caution">
    <text evidence="2">The sequence shown here is derived from an EMBL/GenBank/DDBJ whole genome shotgun (WGS) entry which is preliminary data.</text>
</comment>
<gene>
    <name evidence="2" type="ORF">AUR64_18225</name>
</gene>
<dbReference type="GO" id="GO:0042602">
    <property type="term" value="F:riboflavin reductase (NADPH) activity"/>
    <property type="evidence" value="ECO:0007669"/>
    <property type="project" value="TreeGrafter"/>
</dbReference>
<organism evidence="2 3">
    <name type="scientific">Haloprofundus marisrubri</name>
    <dbReference type="NCBI Taxonomy" id="1514971"/>
    <lineage>
        <taxon>Archaea</taxon>
        <taxon>Methanobacteriati</taxon>
        <taxon>Methanobacteriota</taxon>
        <taxon>Stenosarchaea group</taxon>
        <taxon>Halobacteria</taxon>
        <taxon>Halobacteriales</taxon>
        <taxon>Haloferacaceae</taxon>
        <taxon>Haloprofundus</taxon>
    </lineage>
</organism>
<dbReference type="GO" id="GO:0004074">
    <property type="term" value="F:biliverdin reductase [NAD(P)H] activity"/>
    <property type="evidence" value="ECO:0007669"/>
    <property type="project" value="TreeGrafter"/>
</dbReference>
<evidence type="ECO:0000259" key="1">
    <source>
        <dbReference type="Pfam" id="PF13460"/>
    </source>
</evidence>
<feature type="domain" description="NAD(P)-binding" evidence="1">
    <location>
        <begin position="7"/>
        <end position="197"/>
    </location>
</feature>
<dbReference type="Pfam" id="PF13460">
    <property type="entry name" value="NAD_binding_10"/>
    <property type="match status" value="1"/>
</dbReference>
<dbReference type="OrthoDB" id="358920at2157"/>
<dbReference type="PANTHER" id="PTHR43355">
    <property type="entry name" value="FLAVIN REDUCTASE (NADPH)"/>
    <property type="match status" value="1"/>
</dbReference>
<dbReference type="EMBL" id="LOPU01000030">
    <property type="protein sequence ID" value="KTG08606.1"/>
    <property type="molecule type" value="Genomic_DNA"/>
</dbReference>
<sequence length="209" mass="22212">MNLTVFGATGRTGRPLVERALDSGHHVTAFVRDVETFDLEHENLQVVEGDVTDAEAVSEGVDGADAVFSALGHTSSSGDDVLTVGGRNILAAMDEHGVDRFVTLAGAAVRTKSDPPSLGARAMGSVMGLVAGGLLSDARQHVLDVRDSDRRWTVVRPPRLTEGAYTGEYDVGYLKLGPRNSVSRADVAAFMLRCVENDEWVGEMPMVSG</sequence>
<keyword evidence="3" id="KW-1185">Reference proteome</keyword>
<dbReference type="RefSeq" id="WP_058582889.1">
    <property type="nucleotide sequence ID" value="NZ_LOPU01000030.1"/>
</dbReference>